<keyword evidence="3" id="KW-0472">Membrane</keyword>
<evidence type="ECO:0000313" key="4">
    <source>
        <dbReference type="EMBL" id="RKP25190.1"/>
    </source>
</evidence>
<evidence type="ECO:0000256" key="2">
    <source>
        <dbReference type="ARBA" id="ARBA00022729"/>
    </source>
</evidence>
<dbReference type="PANTHER" id="PTHR20963">
    <property type="entry name" value="MULTIPLE INOSITOL POLYPHOSPHATE PHOSPHATASE-RELATED"/>
    <property type="match status" value="1"/>
</dbReference>
<keyword evidence="5" id="KW-1185">Reference proteome</keyword>
<dbReference type="SUPFAM" id="SSF53254">
    <property type="entry name" value="Phosphoglycerate mutase-like"/>
    <property type="match status" value="1"/>
</dbReference>
<organism evidence="4 5">
    <name type="scientific">Syncephalis pseudoplumigaleata</name>
    <dbReference type="NCBI Taxonomy" id="1712513"/>
    <lineage>
        <taxon>Eukaryota</taxon>
        <taxon>Fungi</taxon>
        <taxon>Fungi incertae sedis</taxon>
        <taxon>Zoopagomycota</taxon>
        <taxon>Zoopagomycotina</taxon>
        <taxon>Zoopagomycetes</taxon>
        <taxon>Zoopagales</taxon>
        <taxon>Piptocephalidaceae</taxon>
        <taxon>Syncephalis</taxon>
    </lineage>
</organism>
<dbReference type="OrthoDB" id="6509975at2759"/>
<evidence type="ECO:0000256" key="1">
    <source>
        <dbReference type="ARBA" id="ARBA00004370"/>
    </source>
</evidence>
<proteinExistence type="predicted"/>
<name>A0A4P9Z1C4_9FUNG</name>
<keyword evidence="2" id="KW-0732">Signal</keyword>
<dbReference type="Proteomes" id="UP000278143">
    <property type="component" value="Unassembled WGS sequence"/>
</dbReference>
<dbReference type="AlphaFoldDB" id="A0A4P9Z1C4"/>
<dbReference type="GO" id="GO:0003993">
    <property type="term" value="F:acid phosphatase activity"/>
    <property type="evidence" value="ECO:0007669"/>
    <property type="project" value="TreeGrafter"/>
</dbReference>
<dbReference type="InterPro" id="IPR029033">
    <property type="entry name" value="His_PPase_superfam"/>
</dbReference>
<accession>A0A4P9Z1C4</accession>
<reference evidence="5" key="1">
    <citation type="journal article" date="2018" name="Nat. Microbiol.">
        <title>Leveraging single-cell genomics to expand the fungal tree of life.</title>
        <authorList>
            <person name="Ahrendt S.R."/>
            <person name="Quandt C.A."/>
            <person name="Ciobanu D."/>
            <person name="Clum A."/>
            <person name="Salamov A."/>
            <person name="Andreopoulos B."/>
            <person name="Cheng J.F."/>
            <person name="Woyke T."/>
            <person name="Pelin A."/>
            <person name="Henrissat B."/>
            <person name="Reynolds N.K."/>
            <person name="Benny G.L."/>
            <person name="Smith M.E."/>
            <person name="James T.Y."/>
            <person name="Grigoriev I.V."/>
        </authorList>
    </citation>
    <scope>NUCLEOTIDE SEQUENCE [LARGE SCALE GENOMIC DNA]</scope>
    <source>
        <strain evidence="5">Benny S71-1</strain>
    </source>
</reference>
<evidence type="ECO:0000256" key="3">
    <source>
        <dbReference type="ARBA" id="ARBA00023136"/>
    </source>
</evidence>
<dbReference type="PANTHER" id="PTHR20963:SF8">
    <property type="entry name" value="MULTIPLE INOSITOL POLYPHOSPHATE PHOSPHATASE 1"/>
    <property type="match status" value="1"/>
</dbReference>
<dbReference type="GO" id="GO:0052745">
    <property type="term" value="F:inositol phosphate phosphatase activity"/>
    <property type="evidence" value="ECO:0007669"/>
    <property type="project" value="TreeGrafter"/>
</dbReference>
<evidence type="ECO:0000313" key="5">
    <source>
        <dbReference type="Proteomes" id="UP000278143"/>
    </source>
</evidence>
<dbReference type="Gene3D" id="3.40.50.1240">
    <property type="entry name" value="Phosphoglycerate mutase-like"/>
    <property type="match status" value="1"/>
</dbReference>
<gene>
    <name evidence="4" type="ORF">SYNPS1DRAFT_22811</name>
</gene>
<dbReference type="EMBL" id="KZ989848">
    <property type="protein sequence ID" value="RKP25190.1"/>
    <property type="molecule type" value="Genomic_DNA"/>
</dbReference>
<comment type="subcellular location">
    <subcellularLocation>
        <location evidence="1">Membrane</location>
    </subcellularLocation>
</comment>
<protein>
    <submittedName>
        <fullName evidence="4">Histidine phosphatase superfamily</fullName>
    </submittedName>
</protein>
<sequence>MARHGTRQPHRREIRQLDRLERMLRKHQHQSWPDWLRHWRNPYRLSKAGHLTAQGEHDLASLARRDVQRYGEWLGDSARVRHKHARYATYTVSQVMDSARAYGRVYSGRHFSDESIHAVPDLTKSKKARKRAFAPYEKQYMPDVLHALSSLLRFKVTACTDENAIFAQHAQWCRLLESSVDGDDAALDHGNSTEKAVSPLALMDFKEDMNKYYKYGDGLAINSKIAGSFLQSMLSEMEAAIDGRDDAGAHLRFGHTGTIILILTQLGVYTDKPAFNEDLQQ</sequence>
<dbReference type="GO" id="GO:0016020">
    <property type="term" value="C:membrane"/>
    <property type="evidence" value="ECO:0007669"/>
    <property type="project" value="UniProtKB-SubCell"/>
</dbReference>